<evidence type="ECO:0000313" key="16">
    <source>
        <dbReference type="Proteomes" id="UP000001971"/>
    </source>
</evidence>
<evidence type="ECO:0000256" key="6">
    <source>
        <dbReference type="ARBA" id="ARBA00022692"/>
    </source>
</evidence>
<evidence type="ECO:0000256" key="8">
    <source>
        <dbReference type="ARBA" id="ARBA00022982"/>
    </source>
</evidence>
<dbReference type="GO" id="GO:0046872">
    <property type="term" value="F:metal ion binding"/>
    <property type="evidence" value="ECO:0007669"/>
    <property type="project" value="UniProtKB-KW"/>
</dbReference>
<keyword evidence="8" id="KW-0249">Electron transport</keyword>
<name>A0A0E1NZ43_YERPA</name>
<dbReference type="EMBL" id="CP000308">
    <property type="protein sequence ID" value="ABG13630.1"/>
    <property type="molecule type" value="Genomic_DNA"/>
</dbReference>
<dbReference type="Proteomes" id="UP000001971">
    <property type="component" value="Chromosome"/>
</dbReference>
<comment type="cofactor">
    <cofactor evidence="1">
        <name>heme b</name>
        <dbReference type="ChEBI" id="CHEBI:60344"/>
    </cofactor>
</comment>
<dbReference type="GO" id="GO:0022904">
    <property type="term" value="P:respiratory electron transport chain"/>
    <property type="evidence" value="ECO:0007669"/>
    <property type="project" value="InterPro"/>
</dbReference>
<keyword evidence="9 13" id="KW-1133">Transmembrane helix</keyword>
<dbReference type="GO" id="GO:0009055">
    <property type="term" value="F:electron transfer activity"/>
    <property type="evidence" value="ECO:0007669"/>
    <property type="project" value="InterPro"/>
</dbReference>
<evidence type="ECO:0000256" key="9">
    <source>
        <dbReference type="ARBA" id="ARBA00022989"/>
    </source>
</evidence>
<dbReference type="KEGG" id="ypa:YPA_1664"/>
<evidence type="ECO:0000256" key="7">
    <source>
        <dbReference type="ARBA" id="ARBA00022723"/>
    </source>
</evidence>
<dbReference type="InterPro" id="IPR052168">
    <property type="entry name" value="Cytochrome_b561_oxidase"/>
</dbReference>
<dbReference type="InterPro" id="IPR016174">
    <property type="entry name" value="Di-haem_cyt_TM"/>
</dbReference>
<keyword evidence="10" id="KW-0408">Iron</keyword>
<evidence type="ECO:0000259" key="14">
    <source>
        <dbReference type="Pfam" id="PF01292"/>
    </source>
</evidence>
<dbReference type="AlphaFoldDB" id="A0A0E1NZ43"/>
<comment type="subcellular location">
    <subcellularLocation>
        <location evidence="2">Cell membrane</location>
        <topology evidence="2">Multi-pass membrane protein</topology>
    </subcellularLocation>
</comment>
<keyword evidence="7" id="KW-0479">Metal-binding</keyword>
<evidence type="ECO:0000256" key="3">
    <source>
        <dbReference type="ARBA" id="ARBA00022448"/>
    </source>
</evidence>
<evidence type="ECO:0000256" key="4">
    <source>
        <dbReference type="ARBA" id="ARBA00022475"/>
    </source>
</evidence>
<feature type="domain" description="Cytochrome b561 bacterial/Ni-hydrogenase" evidence="14">
    <location>
        <begin position="10"/>
        <end position="180"/>
    </location>
</feature>
<evidence type="ECO:0000256" key="10">
    <source>
        <dbReference type="ARBA" id="ARBA00023004"/>
    </source>
</evidence>
<dbReference type="HOGENOM" id="CLU_095321_4_1_6"/>
<feature type="transmembrane region" description="Helical" evidence="13">
    <location>
        <begin position="144"/>
        <end position="164"/>
    </location>
</feature>
<keyword evidence="6 13" id="KW-0812">Transmembrane</keyword>
<keyword evidence="3" id="KW-0813">Transport</keyword>
<evidence type="ECO:0000313" key="15">
    <source>
        <dbReference type="EMBL" id="ABG13630.1"/>
    </source>
</evidence>
<dbReference type="GO" id="GO:0005886">
    <property type="term" value="C:plasma membrane"/>
    <property type="evidence" value="ECO:0007669"/>
    <property type="project" value="UniProtKB-SubCell"/>
</dbReference>
<gene>
    <name evidence="15" type="ordered locus">YPA_1664</name>
</gene>
<evidence type="ECO:0000256" key="11">
    <source>
        <dbReference type="ARBA" id="ARBA00023136"/>
    </source>
</evidence>
<dbReference type="Pfam" id="PF01292">
    <property type="entry name" value="Ni_hydr_CYTB"/>
    <property type="match status" value="1"/>
</dbReference>
<feature type="transmembrane region" description="Helical" evidence="13">
    <location>
        <begin position="51"/>
        <end position="69"/>
    </location>
</feature>
<dbReference type="SUPFAM" id="SSF81342">
    <property type="entry name" value="Transmembrane di-heme cytochromes"/>
    <property type="match status" value="1"/>
</dbReference>
<dbReference type="PANTHER" id="PTHR30529">
    <property type="entry name" value="CYTOCHROME B561"/>
    <property type="match status" value="1"/>
</dbReference>
<keyword evidence="11 13" id="KW-0472">Membrane</keyword>
<dbReference type="GO" id="GO:0020037">
    <property type="term" value="F:heme binding"/>
    <property type="evidence" value="ECO:0007669"/>
    <property type="project" value="TreeGrafter"/>
</dbReference>
<keyword evidence="4" id="KW-1003">Cell membrane</keyword>
<keyword evidence="5" id="KW-0349">Heme</keyword>
<dbReference type="RefSeq" id="WP_002211010.1">
    <property type="nucleotide sequence ID" value="NC_008150.1"/>
</dbReference>
<proteinExistence type="inferred from homology"/>
<dbReference type="PANTHER" id="PTHR30529:SF1">
    <property type="entry name" value="CYTOCHROME B561 HOMOLOG 2"/>
    <property type="match status" value="1"/>
</dbReference>
<reference evidence="15 16" key="1">
    <citation type="journal article" date="2006" name="J. Bacteriol.">
        <title>Complete genome sequence of Yersinia pestis strains Antiqua and Nepal516: evidence of gene reduction in an emerging pathogen.</title>
        <authorList>
            <person name="Chain P.S."/>
            <person name="Hu P."/>
            <person name="Malfatti S.A."/>
            <person name="Radnedge L."/>
            <person name="Larimer F."/>
            <person name="Vergez L.M."/>
            <person name="Worsham P."/>
            <person name="Chu M.C."/>
            <person name="Andersen G.L."/>
        </authorList>
    </citation>
    <scope>NUCLEOTIDE SEQUENCE [LARGE SCALE GENOMIC DNA]</scope>
    <source>
        <strain evidence="15 16">Antiqua</strain>
    </source>
</reference>
<sequence length="184" mass="20662">MLLKNTREQFGYITIAIHWLVALTVYALFALGLWMVTLGYYDGWYHQAPEIHKSVGCILFAVMLFRVIWRFISPPPKPLSSYNRLTRVSAVLAHLMLYSILFCLMLSGYLISTADGQPINVFGWFAIPVTLAGLPDQADTAGTIHLYLAWAVVVLSLLHGLAALKHHFIDGDITLKRMLGRSID</sequence>
<evidence type="ECO:0000256" key="13">
    <source>
        <dbReference type="SAM" id="Phobius"/>
    </source>
</evidence>
<dbReference type="Gene3D" id="1.20.950.20">
    <property type="entry name" value="Transmembrane di-heme cytochromes, Chain C"/>
    <property type="match status" value="1"/>
</dbReference>
<feature type="transmembrane region" description="Helical" evidence="13">
    <location>
        <begin position="12"/>
        <end position="36"/>
    </location>
</feature>
<evidence type="ECO:0000256" key="2">
    <source>
        <dbReference type="ARBA" id="ARBA00004651"/>
    </source>
</evidence>
<accession>A0A0E1NZ43</accession>
<dbReference type="PATRIC" id="fig|360102.15.peg.254"/>
<protein>
    <submittedName>
        <fullName evidence="15">Putative membrane protein</fullName>
    </submittedName>
</protein>
<dbReference type="GeneID" id="57976357"/>
<comment type="similarity">
    <text evidence="12">Belongs to the cytochrome b561 family.</text>
</comment>
<feature type="transmembrane region" description="Helical" evidence="13">
    <location>
        <begin position="90"/>
        <end position="111"/>
    </location>
</feature>
<evidence type="ECO:0000256" key="5">
    <source>
        <dbReference type="ARBA" id="ARBA00022617"/>
    </source>
</evidence>
<evidence type="ECO:0000256" key="12">
    <source>
        <dbReference type="ARBA" id="ARBA00037975"/>
    </source>
</evidence>
<organism evidence="15 16">
    <name type="scientific">Yersinia pestis bv. Antiqua (strain Antiqua)</name>
    <dbReference type="NCBI Taxonomy" id="360102"/>
    <lineage>
        <taxon>Bacteria</taxon>
        <taxon>Pseudomonadati</taxon>
        <taxon>Pseudomonadota</taxon>
        <taxon>Gammaproteobacteria</taxon>
        <taxon>Enterobacterales</taxon>
        <taxon>Yersiniaceae</taxon>
        <taxon>Yersinia</taxon>
    </lineage>
</organism>
<evidence type="ECO:0000256" key="1">
    <source>
        <dbReference type="ARBA" id="ARBA00001970"/>
    </source>
</evidence>
<dbReference type="InterPro" id="IPR011577">
    <property type="entry name" value="Cyt_b561_bac/Ni-Hgenase"/>
</dbReference>